<evidence type="ECO:0000313" key="2">
    <source>
        <dbReference type="EMBL" id="GGN13620.1"/>
    </source>
</evidence>
<dbReference type="Gene3D" id="3.40.50.300">
    <property type="entry name" value="P-loop containing nucleotide triphosphate hydrolases"/>
    <property type="match status" value="1"/>
</dbReference>
<dbReference type="InterPro" id="IPR002586">
    <property type="entry name" value="CobQ/CobB/MinD/ParA_Nub-bd_dom"/>
</dbReference>
<dbReference type="Proteomes" id="UP000608850">
    <property type="component" value="Unassembled WGS sequence"/>
</dbReference>
<sequence length="265" mass="27444">MVEAFAVASGKGGTGKTTSTLALGLALAETYDVTVVDADTGMANLLFHAGLDDADVTLHDLLLGERDIPVADACYERFGLTVVPCGTDLAGFREADPTRLHDVIAELAADTDVLLLDSPAALDSAASVLPIVLADRVVLVTQPTDLALSVALKVQEYAMSYGTGVAGVLFTEVGPADAIERITPKAERYFEGPIIGAVPDDDAARAARRAGQPLLAYAPDSPAAAAYRDAAAAIDVDGGEVDALADRFRSAVIPDPVKPIDSNRL</sequence>
<organism evidence="2 3">
    <name type="scientific">Halarchaeum nitratireducens</name>
    <dbReference type="NCBI Taxonomy" id="489913"/>
    <lineage>
        <taxon>Archaea</taxon>
        <taxon>Methanobacteriati</taxon>
        <taxon>Methanobacteriota</taxon>
        <taxon>Stenosarchaea group</taxon>
        <taxon>Halobacteria</taxon>
        <taxon>Halobacteriales</taxon>
        <taxon>Halobacteriaceae</taxon>
    </lineage>
</organism>
<dbReference type="SUPFAM" id="SSF52540">
    <property type="entry name" value="P-loop containing nucleoside triphosphate hydrolases"/>
    <property type="match status" value="1"/>
</dbReference>
<dbReference type="AlphaFoldDB" id="A0A830GAN3"/>
<dbReference type="GO" id="GO:0009898">
    <property type="term" value="C:cytoplasmic side of plasma membrane"/>
    <property type="evidence" value="ECO:0007669"/>
    <property type="project" value="TreeGrafter"/>
</dbReference>
<dbReference type="InterPro" id="IPR027417">
    <property type="entry name" value="P-loop_NTPase"/>
</dbReference>
<dbReference type="EMBL" id="BMOQ01000003">
    <property type="protein sequence ID" value="GGN13620.1"/>
    <property type="molecule type" value="Genomic_DNA"/>
</dbReference>
<name>A0A830GAN3_9EURY</name>
<dbReference type="OrthoDB" id="267074at2157"/>
<reference evidence="2 3" key="1">
    <citation type="journal article" date="2019" name="Int. J. Syst. Evol. Microbiol.">
        <title>The Global Catalogue of Microorganisms (GCM) 10K type strain sequencing project: providing services to taxonomists for standard genome sequencing and annotation.</title>
        <authorList>
            <consortium name="The Broad Institute Genomics Platform"/>
            <consortium name="The Broad Institute Genome Sequencing Center for Infectious Disease"/>
            <person name="Wu L."/>
            <person name="Ma J."/>
        </authorList>
    </citation>
    <scope>NUCLEOTIDE SEQUENCE [LARGE SCALE GENOMIC DNA]</scope>
    <source>
        <strain evidence="2 3">JCM 16331</strain>
    </source>
</reference>
<keyword evidence="3" id="KW-1185">Reference proteome</keyword>
<feature type="domain" description="CobQ/CobB/MinD/ParA nucleotide binding" evidence="1">
    <location>
        <begin position="6"/>
        <end position="213"/>
    </location>
</feature>
<dbReference type="PANTHER" id="PTHR43384:SF10">
    <property type="entry name" value="ATPASE INVOLVED IN CHROMOSOME PARTITIONING, PARA_MIND FAMILY"/>
    <property type="match status" value="1"/>
</dbReference>
<dbReference type="GO" id="GO:0016887">
    <property type="term" value="F:ATP hydrolysis activity"/>
    <property type="evidence" value="ECO:0007669"/>
    <property type="project" value="TreeGrafter"/>
</dbReference>
<accession>A0A830GAN3</accession>
<dbReference type="InterPro" id="IPR050625">
    <property type="entry name" value="ParA/MinD_ATPase"/>
</dbReference>
<dbReference type="RefSeq" id="WP_188877739.1">
    <property type="nucleotide sequence ID" value="NZ_BMOQ01000003.1"/>
</dbReference>
<evidence type="ECO:0000259" key="1">
    <source>
        <dbReference type="Pfam" id="PF01656"/>
    </source>
</evidence>
<dbReference type="GO" id="GO:0005524">
    <property type="term" value="F:ATP binding"/>
    <property type="evidence" value="ECO:0007669"/>
    <property type="project" value="TreeGrafter"/>
</dbReference>
<dbReference type="PANTHER" id="PTHR43384">
    <property type="entry name" value="SEPTUM SITE-DETERMINING PROTEIN MIND HOMOLOG, CHLOROPLASTIC-RELATED"/>
    <property type="match status" value="1"/>
</dbReference>
<comment type="caution">
    <text evidence="2">The sequence shown here is derived from an EMBL/GenBank/DDBJ whole genome shotgun (WGS) entry which is preliminary data.</text>
</comment>
<dbReference type="GO" id="GO:0005829">
    <property type="term" value="C:cytosol"/>
    <property type="evidence" value="ECO:0007669"/>
    <property type="project" value="TreeGrafter"/>
</dbReference>
<protein>
    <submittedName>
        <fullName evidence="2">Septum site-determining protein MinD</fullName>
    </submittedName>
</protein>
<dbReference type="Pfam" id="PF01656">
    <property type="entry name" value="CbiA"/>
    <property type="match status" value="1"/>
</dbReference>
<evidence type="ECO:0000313" key="3">
    <source>
        <dbReference type="Proteomes" id="UP000608850"/>
    </source>
</evidence>
<dbReference type="GO" id="GO:0051782">
    <property type="term" value="P:negative regulation of cell division"/>
    <property type="evidence" value="ECO:0007669"/>
    <property type="project" value="TreeGrafter"/>
</dbReference>
<gene>
    <name evidence="2" type="ORF">GCM10009021_12130</name>
</gene>
<proteinExistence type="predicted"/>